<accession>A0A1M5GPW9</accession>
<sequence length="352" mass="37319">MVAPQTTQESLTDWQSKGFPMYQMLCVLLATIAYGTATGHCQDSQAGITTVTFQSSTYNDMRQLLTHEAPTGTVTVKANLGFPEQARDRYPAVIVVHGLGGYRDSHEGYVAAELRKVGFATLTYDSFAARGTTGAALQGSSGYLMPGIADAYAALRLLSGEPRIDADRIAIIGFSYGGEVAHLTAFEPLRSALNPGSGRFAAHVAFYPGGNFGVFADASAYTGAPVLMLLAGKDENLPVTKIENYLAYARAAGAPAPIETVIYPGAYHAWTAPDLPSARFYPDLVSTKKCPLILLGRKGPALLIDSEAKPFDPAAFAACAAAAPGYSMGFDAAVRAQSITDTVRFLQRSLRP</sequence>
<dbReference type="Gene3D" id="3.40.50.1820">
    <property type="entry name" value="alpha/beta hydrolase"/>
    <property type="match status" value="1"/>
</dbReference>
<name>A0A1M5GPW9_9BRAD</name>
<gene>
    <name evidence="3" type="ORF">SAMN05444169_0301</name>
</gene>
<dbReference type="AlphaFoldDB" id="A0A1M5GPW9"/>
<dbReference type="SUPFAM" id="SSF53474">
    <property type="entry name" value="alpha/beta-Hydrolases"/>
    <property type="match status" value="1"/>
</dbReference>
<evidence type="ECO:0000259" key="2">
    <source>
        <dbReference type="Pfam" id="PF01738"/>
    </source>
</evidence>
<organism evidence="3 4">
    <name type="scientific">Bradyrhizobium erythrophlei</name>
    <dbReference type="NCBI Taxonomy" id="1437360"/>
    <lineage>
        <taxon>Bacteria</taxon>
        <taxon>Pseudomonadati</taxon>
        <taxon>Pseudomonadota</taxon>
        <taxon>Alphaproteobacteria</taxon>
        <taxon>Hyphomicrobiales</taxon>
        <taxon>Nitrobacteraceae</taxon>
        <taxon>Bradyrhizobium</taxon>
    </lineage>
</organism>
<dbReference type="Proteomes" id="UP000190675">
    <property type="component" value="Chromosome I"/>
</dbReference>
<protein>
    <submittedName>
        <fullName evidence="3">Dienelactone hydrolase</fullName>
    </submittedName>
</protein>
<dbReference type="Pfam" id="PF01738">
    <property type="entry name" value="DLH"/>
    <property type="match status" value="1"/>
</dbReference>
<reference evidence="3 4" key="1">
    <citation type="submission" date="2016-11" db="EMBL/GenBank/DDBJ databases">
        <authorList>
            <person name="Jaros S."/>
            <person name="Januszkiewicz K."/>
            <person name="Wedrychowicz H."/>
        </authorList>
    </citation>
    <scope>NUCLEOTIDE SEQUENCE [LARGE SCALE GENOMIC DNA]</scope>
    <source>
        <strain evidence="3 4">GAS242</strain>
    </source>
</reference>
<dbReference type="InterPro" id="IPR029058">
    <property type="entry name" value="AB_hydrolase_fold"/>
</dbReference>
<evidence type="ECO:0000313" key="4">
    <source>
        <dbReference type="Proteomes" id="UP000190675"/>
    </source>
</evidence>
<dbReference type="GO" id="GO:0052689">
    <property type="term" value="F:carboxylic ester hydrolase activity"/>
    <property type="evidence" value="ECO:0007669"/>
    <property type="project" value="UniProtKB-ARBA"/>
</dbReference>
<dbReference type="InterPro" id="IPR002925">
    <property type="entry name" value="Dienelactn_hydro"/>
</dbReference>
<feature type="domain" description="Dienelactone hydrolase" evidence="2">
    <location>
        <begin position="77"/>
        <end position="274"/>
    </location>
</feature>
<proteinExistence type="predicted"/>
<keyword evidence="1 3" id="KW-0378">Hydrolase</keyword>
<evidence type="ECO:0000313" key="3">
    <source>
        <dbReference type="EMBL" id="SHG05794.1"/>
    </source>
</evidence>
<evidence type="ECO:0000256" key="1">
    <source>
        <dbReference type="ARBA" id="ARBA00022801"/>
    </source>
</evidence>
<dbReference type="EMBL" id="LT670818">
    <property type="protein sequence ID" value="SHG05794.1"/>
    <property type="molecule type" value="Genomic_DNA"/>
</dbReference>
<dbReference type="PANTHER" id="PTHR22946:SF9">
    <property type="entry name" value="POLYKETIDE TRANSFERASE AF380"/>
    <property type="match status" value="1"/>
</dbReference>
<dbReference type="PANTHER" id="PTHR22946">
    <property type="entry name" value="DIENELACTONE HYDROLASE DOMAIN-CONTAINING PROTEIN-RELATED"/>
    <property type="match status" value="1"/>
</dbReference>
<dbReference type="InterPro" id="IPR050261">
    <property type="entry name" value="FrsA_esterase"/>
</dbReference>